<dbReference type="Proteomes" id="UP000799537">
    <property type="component" value="Unassembled WGS sequence"/>
</dbReference>
<dbReference type="EMBL" id="ML993579">
    <property type="protein sequence ID" value="KAF2173929.1"/>
    <property type="molecule type" value="Genomic_DNA"/>
</dbReference>
<dbReference type="InterPro" id="IPR020845">
    <property type="entry name" value="AMP-binding_CS"/>
</dbReference>
<dbReference type="SUPFAM" id="SSF51735">
    <property type="entry name" value="NAD(P)-binding Rossmann-fold domains"/>
    <property type="match status" value="1"/>
</dbReference>
<evidence type="ECO:0000256" key="2">
    <source>
        <dbReference type="ARBA" id="ARBA00022553"/>
    </source>
</evidence>
<evidence type="ECO:0000313" key="5">
    <source>
        <dbReference type="Proteomes" id="UP000799537"/>
    </source>
</evidence>
<dbReference type="AlphaFoldDB" id="A0A6A6D6Y4"/>
<dbReference type="Pfam" id="PF23562">
    <property type="entry name" value="AMP-binding_C_3"/>
    <property type="match status" value="1"/>
</dbReference>
<feature type="domain" description="Carrier" evidence="3">
    <location>
        <begin position="595"/>
        <end position="679"/>
    </location>
</feature>
<dbReference type="Pfam" id="PF00550">
    <property type="entry name" value="PP-binding"/>
    <property type="match status" value="1"/>
</dbReference>
<dbReference type="SUPFAM" id="SSF47336">
    <property type="entry name" value="ACP-like"/>
    <property type="match status" value="1"/>
</dbReference>
<dbReference type="Gene3D" id="3.40.50.720">
    <property type="entry name" value="NAD(P)-binding Rossmann-like Domain"/>
    <property type="match status" value="1"/>
</dbReference>
<dbReference type="PROSITE" id="PS50075">
    <property type="entry name" value="CARRIER"/>
    <property type="match status" value="1"/>
</dbReference>
<organism evidence="4 5">
    <name type="scientific">Zasmidium cellare ATCC 36951</name>
    <dbReference type="NCBI Taxonomy" id="1080233"/>
    <lineage>
        <taxon>Eukaryota</taxon>
        <taxon>Fungi</taxon>
        <taxon>Dikarya</taxon>
        <taxon>Ascomycota</taxon>
        <taxon>Pezizomycotina</taxon>
        <taxon>Dothideomycetes</taxon>
        <taxon>Dothideomycetidae</taxon>
        <taxon>Mycosphaerellales</taxon>
        <taxon>Mycosphaerellaceae</taxon>
        <taxon>Zasmidium</taxon>
    </lineage>
</organism>
<dbReference type="PROSITE" id="PS00012">
    <property type="entry name" value="PHOSPHOPANTETHEINE"/>
    <property type="match status" value="1"/>
</dbReference>
<dbReference type="Pfam" id="PF00501">
    <property type="entry name" value="AMP-binding"/>
    <property type="match status" value="1"/>
</dbReference>
<dbReference type="InterPro" id="IPR006162">
    <property type="entry name" value="Ppantetheine_attach_site"/>
</dbReference>
<keyword evidence="2" id="KW-0597">Phosphoprotein</keyword>
<dbReference type="SMART" id="SM00823">
    <property type="entry name" value="PKS_PP"/>
    <property type="match status" value="1"/>
</dbReference>
<evidence type="ECO:0000256" key="1">
    <source>
        <dbReference type="ARBA" id="ARBA00022450"/>
    </source>
</evidence>
<reference evidence="4" key="1">
    <citation type="journal article" date="2020" name="Stud. Mycol.">
        <title>101 Dothideomycetes genomes: a test case for predicting lifestyles and emergence of pathogens.</title>
        <authorList>
            <person name="Haridas S."/>
            <person name="Albert R."/>
            <person name="Binder M."/>
            <person name="Bloem J."/>
            <person name="Labutti K."/>
            <person name="Salamov A."/>
            <person name="Andreopoulos B."/>
            <person name="Baker S."/>
            <person name="Barry K."/>
            <person name="Bills G."/>
            <person name="Bluhm B."/>
            <person name="Cannon C."/>
            <person name="Castanera R."/>
            <person name="Culley D."/>
            <person name="Daum C."/>
            <person name="Ezra D."/>
            <person name="Gonzalez J."/>
            <person name="Henrissat B."/>
            <person name="Kuo A."/>
            <person name="Liang C."/>
            <person name="Lipzen A."/>
            <person name="Lutzoni F."/>
            <person name="Magnuson J."/>
            <person name="Mondo S."/>
            <person name="Nolan M."/>
            <person name="Ohm R."/>
            <person name="Pangilinan J."/>
            <person name="Park H.-J."/>
            <person name="Ramirez L."/>
            <person name="Alfaro M."/>
            <person name="Sun H."/>
            <person name="Tritt A."/>
            <person name="Yoshinaga Y."/>
            <person name="Zwiers L.-H."/>
            <person name="Turgeon B."/>
            <person name="Goodwin S."/>
            <person name="Spatafora J."/>
            <person name="Crous P."/>
            <person name="Grigoriev I."/>
        </authorList>
    </citation>
    <scope>NUCLEOTIDE SEQUENCE</scope>
    <source>
        <strain evidence="4">ATCC 36951</strain>
    </source>
</reference>
<evidence type="ECO:0000259" key="3">
    <source>
        <dbReference type="PROSITE" id="PS50075"/>
    </source>
</evidence>
<dbReference type="SUPFAM" id="SSF56801">
    <property type="entry name" value="Acetyl-CoA synthetase-like"/>
    <property type="match status" value="1"/>
</dbReference>
<dbReference type="RefSeq" id="XP_033674818.1">
    <property type="nucleotide sequence ID" value="XM_033803532.1"/>
</dbReference>
<dbReference type="Gene3D" id="1.10.1200.10">
    <property type="entry name" value="ACP-like"/>
    <property type="match status" value="1"/>
</dbReference>
<dbReference type="PANTHER" id="PTHR43439:SF2">
    <property type="entry name" value="ENZYME, PUTATIVE (JCVI)-RELATED"/>
    <property type="match status" value="1"/>
</dbReference>
<dbReference type="InterPro" id="IPR036291">
    <property type="entry name" value="NAD(P)-bd_dom_sf"/>
</dbReference>
<dbReference type="PROSITE" id="PS00455">
    <property type="entry name" value="AMP_BINDING"/>
    <property type="match status" value="1"/>
</dbReference>
<keyword evidence="5" id="KW-1185">Reference proteome</keyword>
<dbReference type="InterPro" id="IPR009081">
    <property type="entry name" value="PP-bd_ACP"/>
</dbReference>
<dbReference type="InterPro" id="IPR000873">
    <property type="entry name" value="AMP-dep_synth/lig_dom"/>
</dbReference>
<gene>
    <name evidence="4" type="ORF">M409DRAFT_16197</name>
</gene>
<accession>A0A6A6D6Y4</accession>
<dbReference type="InterPro" id="IPR020806">
    <property type="entry name" value="PKS_PP-bd"/>
</dbReference>
<dbReference type="InterPro" id="IPR036736">
    <property type="entry name" value="ACP-like_sf"/>
</dbReference>
<evidence type="ECO:0000313" key="4">
    <source>
        <dbReference type="EMBL" id="KAF2173929.1"/>
    </source>
</evidence>
<dbReference type="Gene3D" id="3.40.50.12780">
    <property type="entry name" value="N-terminal domain of ligase-like"/>
    <property type="match status" value="1"/>
</dbReference>
<dbReference type="OrthoDB" id="429813at2759"/>
<dbReference type="InterPro" id="IPR013120">
    <property type="entry name" value="FAR_NAD-bd"/>
</dbReference>
<dbReference type="Pfam" id="PF07993">
    <property type="entry name" value="NAD_binding_4"/>
    <property type="match status" value="1"/>
</dbReference>
<dbReference type="InterPro" id="IPR042099">
    <property type="entry name" value="ANL_N_sf"/>
</dbReference>
<dbReference type="PANTHER" id="PTHR43439">
    <property type="entry name" value="PHENYLACETATE-COENZYME A LIGASE"/>
    <property type="match status" value="1"/>
</dbReference>
<proteinExistence type="predicted"/>
<keyword evidence="1" id="KW-0596">Phosphopantetheine</keyword>
<name>A0A6A6D6Y4_ZASCE</name>
<dbReference type="GO" id="GO:0031177">
    <property type="term" value="F:phosphopantetheine binding"/>
    <property type="evidence" value="ECO:0007669"/>
    <property type="project" value="InterPro"/>
</dbReference>
<dbReference type="InterPro" id="IPR051414">
    <property type="entry name" value="Adenylate-forming_Reductase"/>
</dbReference>
<dbReference type="GeneID" id="54556804"/>
<protein>
    <recommendedName>
        <fullName evidence="3">Carrier domain-containing protein</fullName>
    </recommendedName>
</protein>
<sequence>MGSIEEPKSFTRAKLWLPTTGAAPPDSSSIFTLPDLVDFNAQHNPDHVFCYQARKRDDGSVHLIEITHKKLRELVLCCQSWLRSRTAEHISKSRPVALFMESDVGLWIHMLALLGLGVPALLLSARLSPNAIRHLMEKTNAGAALSSPRLRSTVDEALALGDKQDAESLPKLFERQSLEQMIEQLHASSPSPVKAASVTYPGFYRGTQDREVIIMHSSGTTGLPKPIYQPHEYLVGFAAAHGFAEGETPPFNLSTLPLYHASHLRPESRALANTSQGFGLCAPGIAMSIGMTLCLPVSNVASGSSVIELLRTTGASSLMTVPSTLEDISLLPDNSGAKALQKMRFVAFGGGPLKISVGEKLASNGVPLLNHYGATEIGAICPIFDPRKSGIGYDFHFFRIRTDHNIVMETVPSAPGEQALYKLTARPFGWDSVFEVQDNLVASPEYPKTDFNSLGRNDDLIVLATGEKVLPNILETAVSESEHCKAAIAIGQSQFQIGLLVEPKGEVYEWDFESFRDALWPVVERANQLMDAQGRISSKKAIAIVPAGQTLPRTDKGSIQRKEVYRVFDELINETFRSLEEDDLDDDSLPLLDTDNLESEIKSMIQERLTWKVPEDQWTAEDDLFDLGMDSLQAIQLRRLLTKTARKNATKPEDESIPREFVYSHPSVSKLAAAVRGQGNAGDVDLINKYVGEYKPSRGSGGSVVLLTGSTGSLGSHIVADLVEDPTVSQVICLIRPREGDETPLDRQFSALSSKHLDISGENLSKIRAYATNTSSYHLGLQEDDYAFIRDSVTHIIHNAWPMDFNRQLPSFESQFMALDNLIWLSRSAFSRRPSTRQTFVFISSIATVGNYPDLSGEQIVREIPMENNDAVDDFGYARAKLVCERIVEDLAANASNEVDAKYVRVGQMTGAQTSGLWNTTEHFPSLAKSSKFVGALPQLKGTLSWLPVDLAAATVTDITFSGPGASNIFHVENPIRQSWRDVLSTLAPAIGLAPDAQVPYSEWLDRIRAVSDDRMGDNPAKKLLAFFEGDFEHMSGGDVIMDTAETRRVSKTLRQTGGVDENLISKYVDMWKHLGFLQ</sequence>